<dbReference type="Gene3D" id="1.10.630.10">
    <property type="entry name" value="Cytochrome P450"/>
    <property type="match status" value="1"/>
</dbReference>
<evidence type="ECO:0000313" key="10">
    <source>
        <dbReference type="Proteomes" id="UP000001876"/>
    </source>
</evidence>
<dbReference type="CDD" id="cd00302">
    <property type="entry name" value="cytochrome_P450"/>
    <property type="match status" value="1"/>
</dbReference>
<dbReference type="KEGG" id="mpp:MICPUCDRAFT_39902"/>
<evidence type="ECO:0000256" key="3">
    <source>
        <dbReference type="ARBA" id="ARBA00022723"/>
    </source>
</evidence>
<evidence type="ECO:0000256" key="5">
    <source>
        <dbReference type="ARBA" id="ARBA00023004"/>
    </source>
</evidence>
<dbReference type="Pfam" id="PF00067">
    <property type="entry name" value="p450"/>
    <property type="match status" value="1"/>
</dbReference>
<proteinExistence type="inferred from homology"/>
<evidence type="ECO:0000313" key="9">
    <source>
        <dbReference type="EMBL" id="EEH57044.1"/>
    </source>
</evidence>
<comment type="cofactor">
    <cofactor evidence="7">
        <name>heme</name>
        <dbReference type="ChEBI" id="CHEBI:30413"/>
    </cofactor>
</comment>
<dbReference type="GO" id="GO:0016705">
    <property type="term" value="F:oxidoreductase activity, acting on paired donors, with incorporation or reduction of molecular oxygen"/>
    <property type="evidence" value="ECO:0007669"/>
    <property type="project" value="InterPro"/>
</dbReference>
<feature type="compositionally biased region" description="Low complexity" evidence="8">
    <location>
        <begin position="1"/>
        <end position="17"/>
    </location>
</feature>
<organism evidence="10">
    <name type="scientific">Micromonas pusilla (strain CCMP1545)</name>
    <name type="common">Picoplanktonic green alga</name>
    <dbReference type="NCBI Taxonomy" id="564608"/>
    <lineage>
        <taxon>Eukaryota</taxon>
        <taxon>Viridiplantae</taxon>
        <taxon>Chlorophyta</taxon>
        <taxon>Mamiellophyceae</taxon>
        <taxon>Mamiellales</taxon>
        <taxon>Mamiellaceae</taxon>
        <taxon>Micromonas</taxon>
    </lineage>
</organism>
<dbReference type="EMBL" id="GG663739">
    <property type="protein sequence ID" value="EEH57044.1"/>
    <property type="molecule type" value="Genomic_DNA"/>
</dbReference>
<keyword evidence="4" id="KW-0560">Oxidoreductase</keyword>
<dbReference type="InterPro" id="IPR002403">
    <property type="entry name" value="Cyt_P450_E_grp-IV"/>
</dbReference>
<dbReference type="STRING" id="564608.C1MRY7"/>
<dbReference type="eggNOG" id="KOG0157">
    <property type="taxonomic scope" value="Eukaryota"/>
</dbReference>
<evidence type="ECO:0000256" key="8">
    <source>
        <dbReference type="SAM" id="MobiDB-lite"/>
    </source>
</evidence>
<dbReference type="InterPro" id="IPR036396">
    <property type="entry name" value="Cyt_P450_sf"/>
</dbReference>
<keyword evidence="2 7" id="KW-0349">Heme</keyword>
<dbReference type="GO" id="GO:0020037">
    <property type="term" value="F:heme binding"/>
    <property type="evidence" value="ECO:0007669"/>
    <property type="project" value="InterPro"/>
</dbReference>
<evidence type="ECO:0000256" key="1">
    <source>
        <dbReference type="ARBA" id="ARBA00010617"/>
    </source>
</evidence>
<dbReference type="PANTHER" id="PTHR24286:SF384">
    <property type="entry name" value="P450, PUTATIVE (EUROFUNG)-RELATED"/>
    <property type="match status" value="1"/>
</dbReference>
<gene>
    <name evidence="9" type="ORF">MICPUCDRAFT_39902</name>
</gene>
<protein>
    <submittedName>
        <fullName evidence="9">Predicted protein</fullName>
    </submittedName>
</protein>
<feature type="region of interest" description="Disordered" evidence="8">
    <location>
        <begin position="1"/>
        <end position="40"/>
    </location>
</feature>
<dbReference type="Proteomes" id="UP000001876">
    <property type="component" value="Unassembled WGS sequence"/>
</dbReference>
<dbReference type="GO" id="GO:0005506">
    <property type="term" value="F:iron ion binding"/>
    <property type="evidence" value="ECO:0007669"/>
    <property type="project" value="InterPro"/>
</dbReference>
<dbReference type="OMA" id="WDKSEKE"/>
<reference evidence="9 10" key="1">
    <citation type="journal article" date="2009" name="Science">
        <title>Green evolution and dynamic adaptations revealed by genomes of the marine picoeukaryotes Micromonas.</title>
        <authorList>
            <person name="Worden A.Z."/>
            <person name="Lee J.H."/>
            <person name="Mock T."/>
            <person name="Rouze P."/>
            <person name="Simmons M.P."/>
            <person name="Aerts A.L."/>
            <person name="Allen A.E."/>
            <person name="Cuvelier M.L."/>
            <person name="Derelle E."/>
            <person name="Everett M.V."/>
            <person name="Foulon E."/>
            <person name="Grimwood J."/>
            <person name="Gundlach H."/>
            <person name="Henrissat B."/>
            <person name="Napoli C."/>
            <person name="McDonald S.M."/>
            <person name="Parker M.S."/>
            <person name="Rombauts S."/>
            <person name="Salamov A."/>
            <person name="Von Dassow P."/>
            <person name="Badger J.H."/>
            <person name="Coutinho P.M."/>
            <person name="Demir E."/>
            <person name="Dubchak I."/>
            <person name="Gentemann C."/>
            <person name="Eikrem W."/>
            <person name="Gready J.E."/>
            <person name="John U."/>
            <person name="Lanier W."/>
            <person name="Lindquist E.A."/>
            <person name="Lucas S."/>
            <person name="Mayer K.F."/>
            <person name="Moreau H."/>
            <person name="Not F."/>
            <person name="Otillar R."/>
            <person name="Panaud O."/>
            <person name="Pangilinan J."/>
            <person name="Paulsen I."/>
            <person name="Piegu B."/>
            <person name="Poliakov A."/>
            <person name="Robbens S."/>
            <person name="Schmutz J."/>
            <person name="Toulza E."/>
            <person name="Wyss T."/>
            <person name="Zelensky A."/>
            <person name="Zhou K."/>
            <person name="Armbrust E.V."/>
            <person name="Bhattacharya D."/>
            <person name="Goodenough U.W."/>
            <person name="Van de Peer Y."/>
            <person name="Grigoriev I.V."/>
        </authorList>
    </citation>
    <scope>NUCLEOTIDE SEQUENCE [LARGE SCALE GENOMIC DNA]</scope>
    <source>
        <strain evidence="9 10">CCMP1545</strain>
    </source>
</reference>
<evidence type="ECO:0000256" key="2">
    <source>
        <dbReference type="ARBA" id="ARBA00022617"/>
    </source>
</evidence>
<dbReference type="SUPFAM" id="SSF48264">
    <property type="entry name" value="Cytochrome P450"/>
    <property type="match status" value="1"/>
</dbReference>
<dbReference type="GeneID" id="9684397"/>
<dbReference type="GO" id="GO:0016125">
    <property type="term" value="P:sterol metabolic process"/>
    <property type="evidence" value="ECO:0007669"/>
    <property type="project" value="TreeGrafter"/>
</dbReference>
<evidence type="ECO:0000256" key="4">
    <source>
        <dbReference type="ARBA" id="ARBA00023002"/>
    </source>
</evidence>
<dbReference type="PANTHER" id="PTHR24286">
    <property type="entry name" value="CYTOCHROME P450 26"/>
    <property type="match status" value="1"/>
</dbReference>
<dbReference type="RefSeq" id="XP_003058589.1">
    <property type="nucleotide sequence ID" value="XM_003058543.1"/>
</dbReference>
<sequence length="525" mass="58332">MPTSATAAGALASARALAPPPPRIRRAPRDSSPARQRRRPRRVIATRAAGFETDIGQAIGSIVRKEVTLNLPPGRVGLSGIRETFEYLQDPRGFIERRVEAYGPVFKTGFFFKPAIVFGSAEAIEEYKRFEGELPADEALPETFRELHTAYGALRQSGAQYKATRANFGKVLGRAALTHYAPIIARQTRDFVRGDLLASGTLQPGYECRQHCLRSLFELFLGAIPPEDTMMKMYDYNEGLLSLGKLTNEFEQGKAALETLTEFVLQTYRRVRASGELETDPRYFFLRQYSTATDENDELFPDDRVATTVVLMVWGAYIEAAASMGHCAWLLMRNPDAAAKVRAECKRVLSPDALASGNVPIETLMELKYTEACVKEALRTVPQTAGGLRINPTTRTLAGYDVPAGYVLTADPRIPFLDAKNYPEREKFQPERFLPEGAAAGNVVNGETYFPGGMGQHQCPGISLSTLMTQTFLAYMTTTFDGWTPDLSGEGSEDPAYVQIPIVIIDDRYRLKLEKNWQFDTFDAK</sequence>
<evidence type="ECO:0000256" key="6">
    <source>
        <dbReference type="ARBA" id="ARBA00023033"/>
    </source>
</evidence>
<comment type="similarity">
    <text evidence="1">Belongs to the cytochrome P450 family.</text>
</comment>
<accession>C1MRY7</accession>
<keyword evidence="10" id="KW-1185">Reference proteome</keyword>
<dbReference type="PRINTS" id="PR00465">
    <property type="entry name" value="EP450IV"/>
</dbReference>
<dbReference type="OrthoDB" id="442633at2759"/>
<keyword evidence="6" id="KW-0503">Monooxygenase</keyword>
<evidence type="ECO:0000256" key="7">
    <source>
        <dbReference type="PIRSR" id="PIRSR602403-1"/>
    </source>
</evidence>
<keyword evidence="5 7" id="KW-0408">Iron</keyword>
<name>C1MRY7_MICPC</name>
<dbReference type="InterPro" id="IPR001128">
    <property type="entry name" value="Cyt_P450"/>
</dbReference>
<keyword evidence="3 7" id="KW-0479">Metal-binding</keyword>
<dbReference type="GO" id="GO:0004497">
    <property type="term" value="F:monooxygenase activity"/>
    <property type="evidence" value="ECO:0007669"/>
    <property type="project" value="UniProtKB-KW"/>
</dbReference>
<dbReference type="AlphaFoldDB" id="C1MRY7"/>
<feature type="binding site" description="axial binding residue" evidence="7">
    <location>
        <position position="459"/>
    </location>
    <ligand>
        <name>heme</name>
        <dbReference type="ChEBI" id="CHEBI:30413"/>
    </ligand>
    <ligandPart>
        <name>Fe</name>
        <dbReference type="ChEBI" id="CHEBI:18248"/>
    </ligandPart>
</feature>